<sequence length="246" mass="27985">MIPKIAVQLYTVREECQEDFVGTLEKVAALGYEGVELAGTYGLSSEVLKNHLNRLQLEVVGHHIMLEALEDDLEEVIAYNKAIGNDVIICPWATWDTEEELRHLADRLNTIGKRLEAVGLTFLYHNHHHEFEKIGDMYGLDLLFQLTRESHMLMELDTHWVKRAGLEVLPYMDANGSLIRRIHIKDMQELDGEMTFAAIGEGFMDIPAILKKAEAINCPWAIVENDQPQPDGMTNITQSIQYLQSL</sequence>
<protein>
    <submittedName>
        <fullName evidence="2">Sugar phosphate isomerase/epimerase</fullName>
    </submittedName>
</protein>
<dbReference type="InterPro" id="IPR036237">
    <property type="entry name" value="Xyl_isomerase-like_sf"/>
</dbReference>
<feature type="domain" description="Xylose isomerase-like TIM barrel" evidence="1">
    <location>
        <begin position="24"/>
        <end position="245"/>
    </location>
</feature>
<dbReference type="KEGG" id="vpy:HZI73_23905"/>
<dbReference type="Pfam" id="PF01261">
    <property type="entry name" value="AP_endonuc_2"/>
    <property type="match status" value="1"/>
</dbReference>
<keyword evidence="2" id="KW-0413">Isomerase</keyword>
<proteinExistence type="predicted"/>
<dbReference type="PANTHER" id="PTHR12110:SF41">
    <property type="entry name" value="INOSOSE DEHYDRATASE"/>
    <property type="match status" value="1"/>
</dbReference>
<reference evidence="2" key="1">
    <citation type="submission" date="2020-07" db="EMBL/GenBank/DDBJ databases">
        <title>Vallitalea pronyensis genome.</title>
        <authorList>
            <person name="Postec A."/>
        </authorList>
    </citation>
    <scope>NUCLEOTIDE SEQUENCE</scope>
    <source>
        <strain evidence="2">FatNI3</strain>
    </source>
</reference>
<organism evidence="2 3">
    <name type="scientific">Vallitalea pronyensis</name>
    <dbReference type="NCBI Taxonomy" id="1348613"/>
    <lineage>
        <taxon>Bacteria</taxon>
        <taxon>Bacillati</taxon>
        <taxon>Bacillota</taxon>
        <taxon>Clostridia</taxon>
        <taxon>Lachnospirales</taxon>
        <taxon>Vallitaleaceae</taxon>
        <taxon>Vallitalea</taxon>
    </lineage>
</organism>
<keyword evidence="3" id="KW-1185">Reference proteome</keyword>
<evidence type="ECO:0000313" key="2">
    <source>
        <dbReference type="EMBL" id="QUI25151.1"/>
    </source>
</evidence>
<dbReference type="RefSeq" id="WP_212695851.1">
    <property type="nucleotide sequence ID" value="NZ_CP058649.1"/>
</dbReference>
<evidence type="ECO:0000259" key="1">
    <source>
        <dbReference type="Pfam" id="PF01261"/>
    </source>
</evidence>
<dbReference type="SUPFAM" id="SSF51658">
    <property type="entry name" value="Xylose isomerase-like"/>
    <property type="match status" value="1"/>
</dbReference>
<dbReference type="InterPro" id="IPR050312">
    <property type="entry name" value="IolE/XylAMocC-like"/>
</dbReference>
<dbReference type="GO" id="GO:0016853">
    <property type="term" value="F:isomerase activity"/>
    <property type="evidence" value="ECO:0007669"/>
    <property type="project" value="UniProtKB-KW"/>
</dbReference>
<dbReference type="InterPro" id="IPR013022">
    <property type="entry name" value="Xyl_isomerase-like_TIM-brl"/>
</dbReference>
<dbReference type="EMBL" id="CP058649">
    <property type="protein sequence ID" value="QUI25151.1"/>
    <property type="molecule type" value="Genomic_DNA"/>
</dbReference>
<name>A0A8J8SJ02_9FIRM</name>
<gene>
    <name evidence="2" type="ORF">HZI73_23905</name>
</gene>
<dbReference type="PANTHER" id="PTHR12110">
    <property type="entry name" value="HYDROXYPYRUVATE ISOMERASE"/>
    <property type="match status" value="1"/>
</dbReference>
<dbReference type="Gene3D" id="3.20.20.150">
    <property type="entry name" value="Divalent-metal-dependent TIM barrel enzymes"/>
    <property type="match status" value="1"/>
</dbReference>
<dbReference type="AlphaFoldDB" id="A0A8J8SJ02"/>
<evidence type="ECO:0000313" key="3">
    <source>
        <dbReference type="Proteomes" id="UP000683246"/>
    </source>
</evidence>
<accession>A0A8J8SJ02</accession>
<dbReference type="Proteomes" id="UP000683246">
    <property type="component" value="Chromosome"/>
</dbReference>